<feature type="domain" description="HTH cro/C1-type" evidence="1">
    <location>
        <begin position="8"/>
        <end position="61"/>
    </location>
</feature>
<dbReference type="SMART" id="SM00530">
    <property type="entry name" value="HTH_XRE"/>
    <property type="match status" value="1"/>
</dbReference>
<evidence type="ECO:0000313" key="3">
    <source>
        <dbReference type="EMBL" id="KAB2690134.1"/>
    </source>
</evidence>
<sequence>MDIPIALLRAARLALDLSREELAAEAGVSVRTIGSFERNAGVKIETQRKIQSALERKGVTFIYRDKSKGFGLIMPKSWPS</sequence>
<dbReference type="EMBL" id="WBVX01000001">
    <property type="protein sequence ID" value="KAB2690134.1"/>
    <property type="molecule type" value="Genomic_DNA"/>
</dbReference>
<comment type="caution">
    <text evidence="3">The sequence shown here is derived from an EMBL/GenBank/DDBJ whole genome shotgun (WGS) entry which is preliminary data.</text>
</comment>
<reference evidence="4 5" key="1">
    <citation type="submission" date="2019-09" db="EMBL/GenBank/DDBJ databases">
        <title>Taxonomic organization of the family Brucellaceae based on a phylogenomic approach.</title>
        <authorList>
            <person name="Leclercq S."/>
            <person name="Cloeckaert A."/>
            <person name="Zygmunt M.S."/>
        </authorList>
    </citation>
    <scope>NUCLEOTIDE SEQUENCE [LARGE SCALE GENOMIC DNA]</scope>
    <source>
        <strain evidence="2 4">LMG 18957</strain>
        <strain evidence="3 5">WS1830</strain>
    </source>
</reference>
<gene>
    <name evidence="2" type="ORF">F9K91_22505</name>
    <name evidence="3" type="ORF">F9L08_01295</name>
</gene>
<name>A0A6L3YY47_9HYPH</name>
<accession>A0A6L3YY47</accession>
<organism evidence="3 5">
    <name type="scientific">Brucella tritici</name>
    <dbReference type="NCBI Taxonomy" id="94626"/>
    <lineage>
        <taxon>Bacteria</taxon>
        <taxon>Pseudomonadati</taxon>
        <taxon>Pseudomonadota</taxon>
        <taxon>Alphaproteobacteria</taxon>
        <taxon>Hyphomicrobiales</taxon>
        <taxon>Brucellaceae</taxon>
        <taxon>Brucella/Ochrobactrum group</taxon>
        <taxon>Brucella</taxon>
    </lineage>
</organism>
<dbReference type="GO" id="GO:0003677">
    <property type="term" value="F:DNA binding"/>
    <property type="evidence" value="ECO:0007669"/>
    <property type="project" value="InterPro"/>
</dbReference>
<dbReference type="RefSeq" id="WP_084486796.1">
    <property type="nucleotide sequence ID" value="NZ_WBVX01000001.1"/>
</dbReference>
<evidence type="ECO:0000313" key="5">
    <source>
        <dbReference type="Proteomes" id="UP000481643"/>
    </source>
</evidence>
<keyword evidence="4" id="KW-1185">Reference proteome</keyword>
<dbReference type="SUPFAM" id="SSF47413">
    <property type="entry name" value="lambda repressor-like DNA-binding domains"/>
    <property type="match status" value="1"/>
</dbReference>
<dbReference type="Pfam" id="PF01381">
    <property type="entry name" value="HTH_3"/>
    <property type="match status" value="1"/>
</dbReference>
<protein>
    <submittedName>
        <fullName evidence="3">Helix-turn-helix transcriptional regulator</fullName>
    </submittedName>
</protein>
<dbReference type="Proteomes" id="UP000481643">
    <property type="component" value="Unassembled WGS sequence"/>
</dbReference>
<evidence type="ECO:0000259" key="1">
    <source>
        <dbReference type="PROSITE" id="PS50943"/>
    </source>
</evidence>
<dbReference type="InterPro" id="IPR010982">
    <property type="entry name" value="Lambda_DNA-bd_dom_sf"/>
</dbReference>
<dbReference type="CDD" id="cd00093">
    <property type="entry name" value="HTH_XRE"/>
    <property type="match status" value="1"/>
</dbReference>
<dbReference type="AlphaFoldDB" id="A0A6L3YY47"/>
<dbReference type="EMBL" id="WBWA01000032">
    <property type="protein sequence ID" value="KAB2662421.1"/>
    <property type="molecule type" value="Genomic_DNA"/>
</dbReference>
<dbReference type="Gene3D" id="1.10.260.40">
    <property type="entry name" value="lambda repressor-like DNA-binding domains"/>
    <property type="match status" value="1"/>
</dbReference>
<dbReference type="Proteomes" id="UP000430843">
    <property type="component" value="Unassembled WGS sequence"/>
</dbReference>
<dbReference type="InterPro" id="IPR001387">
    <property type="entry name" value="Cro/C1-type_HTH"/>
</dbReference>
<evidence type="ECO:0000313" key="4">
    <source>
        <dbReference type="Proteomes" id="UP000430843"/>
    </source>
</evidence>
<dbReference type="PROSITE" id="PS50943">
    <property type="entry name" value="HTH_CROC1"/>
    <property type="match status" value="1"/>
</dbReference>
<proteinExistence type="predicted"/>
<evidence type="ECO:0000313" key="2">
    <source>
        <dbReference type="EMBL" id="KAB2662421.1"/>
    </source>
</evidence>